<sequence>MRIDVAALTQLPDDFAGWLSDGESVSQENTIFTVAHCDQIPAGLLTMDLEPPRATVTFHFVQPELRDLGVGEALLEAALLRAKQAGCTSCTAWVPTGDRIAKLTYEALGFRSDLIRVTRTL</sequence>
<keyword evidence="2" id="KW-0012">Acyltransferase</keyword>
<dbReference type="InterPro" id="IPR016181">
    <property type="entry name" value="Acyl_CoA_acyltransferase"/>
</dbReference>
<reference evidence="2 3" key="1">
    <citation type="submission" date="2024-07" db="EMBL/GenBank/DDBJ databases">
        <title>Draft Genome Sequence of Ferrimicrobium acidiphilum Strain YE2023, Isolated from a Pulp of Bioleach Reactor.</title>
        <authorList>
            <person name="Elkina Y.A."/>
            <person name="Bulaeva A.G."/>
            <person name="Beletsky A.V."/>
            <person name="Mardanov A.V."/>
        </authorList>
    </citation>
    <scope>NUCLEOTIDE SEQUENCE [LARGE SCALE GENOMIC DNA]</scope>
    <source>
        <strain evidence="2 3">YE2023</strain>
    </source>
</reference>
<dbReference type="SUPFAM" id="SSF55729">
    <property type="entry name" value="Acyl-CoA N-acyltransferases (Nat)"/>
    <property type="match status" value="1"/>
</dbReference>
<gene>
    <name evidence="2" type="ORF">AB6A68_04750</name>
</gene>
<dbReference type="Gene3D" id="3.40.630.30">
    <property type="match status" value="1"/>
</dbReference>
<accession>A0ABV3Y172</accession>
<dbReference type="PROSITE" id="PS51186">
    <property type="entry name" value="GNAT"/>
    <property type="match status" value="1"/>
</dbReference>
<protein>
    <submittedName>
        <fullName evidence="2">GNAT family N-acetyltransferase</fullName>
        <ecNumber evidence="2">2.3.1.-</ecNumber>
    </submittedName>
</protein>
<name>A0ABV3Y172_9ACTN</name>
<dbReference type="GO" id="GO:0016746">
    <property type="term" value="F:acyltransferase activity"/>
    <property type="evidence" value="ECO:0007669"/>
    <property type="project" value="UniProtKB-KW"/>
</dbReference>
<organism evidence="2 3">
    <name type="scientific">Ferrimicrobium acidiphilum</name>
    <dbReference type="NCBI Taxonomy" id="121039"/>
    <lineage>
        <taxon>Bacteria</taxon>
        <taxon>Bacillati</taxon>
        <taxon>Actinomycetota</taxon>
        <taxon>Acidimicrobiia</taxon>
        <taxon>Acidimicrobiales</taxon>
        <taxon>Acidimicrobiaceae</taxon>
        <taxon>Ferrimicrobium</taxon>
    </lineage>
</organism>
<keyword evidence="3" id="KW-1185">Reference proteome</keyword>
<dbReference type="InterPro" id="IPR000182">
    <property type="entry name" value="GNAT_dom"/>
</dbReference>
<evidence type="ECO:0000259" key="1">
    <source>
        <dbReference type="PROSITE" id="PS51186"/>
    </source>
</evidence>
<evidence type="ECO:0000313" key="2">
    <source>
        <dbReference type="EMBL" id="MEX6429145.1"/>
    </source>
</evidence>
<dbReference type="Proteomes" id="UP001560267">
    <property type="component" value="Unassembled WGS sequence"/>
</dbReference>
<feature type="domain" description="N-acetyltransferase" evidence="1">
    <location>
        <begin position="1"/>
        <end position="121"/>
    </location>
</feature>
<dbReference type="EMBL" id="JBFSHR010000011">
    <property type="protein sequence ID" value="MEX6429145.1"/>
    <property type="molecule type" value="Genomic_DNA"/>
</dbReference>
<dbReference type="RefSeq" id="WP_298382978.1">
    <property type="nucleotide sequence ID" value="NZ_JBFSHR010000011.1"/>
</dbReference>
<proteinExistence type="predicted"/>
<keyword evidence="2" id="KW-0808">Transferase</keyword>
<comment type="caution">
    <text evidence="2">The sequence shown here is derived from an EMBL/GenBank/DDBJ whole genome shotgun (WGS) entry which is preliminary data.</text>
</comment>
<evidence type="ECO:0000313" key="3">
    <source>
        <dbReference type="Proteomes" id="UP001560267"/>
    </source>
</evidence>
<dbReference type="Pfam" id="PF00583">
    <property type="entry name" value="Acetyltransf_1"/>
    <property type="match status" value="1"/>
</dbReference>
<dbReference type="EC" id="2.3.1.-" evidence="2"/>